<proteinExistence type="predicted"/>
<organism evidence="1 2">
    <name type="scientific">Streptomyces qinglanensis</name>
    <dbReference type="NCBI Taxonomy" id="943816"/>
    <lineage>
        <taxon>Bacteria</taxon>
        <taxon>Bacillati</taxon>
        <taxon>Actinomycetota</taxon>
        <taxon>Actinomycetes</taxon>
        <taxon>Kitasatosporales</taxon>
        <taxon>Streptomycetaceae</taxon>
        <taxon>Streptomyces</taxon>
    </lineage>
</organism>
<gene>
    <name evidence="1" type="ORF">AN217_19200</name>
</gene>
<evidence type="ECO:0000313" key="2">
    <source>
        <dbReference type="Proteomes" id="UP000175829"/>
    </source>
</evidence>
<evidence type="ECO:0000313" key="1">
    <source>
        <dbReference type="EMBL" id="OEU99586.1"/>
    </source>
</evidence>
<protein>
    <submittedName>
        <fullName evidence="1">Uncharacterized protein</fullName>
    </submittedName>
</protein>
<accession>A0A1E7K6X1</accession>
<dbReference type="Proteomes" id="UP000175829">
    <property type="component" value="Unassembled WGS sequence"/>
</dbReference>
<name>A0A1E7K6X1_9ACTN</name>
<dbReference type="AlphaFoldDB" id="A0A1E7K6X1"/>
<dbReference type="EMBL" id="LJGV01000022">
    <property type="protein sequence ID" value="OEU99586.1"/>
    <property type="molecule type" value="Genomic_DNA"/>
</dbReference>
<comment type="caution">
    <text evidence="1">The sequence shown here is derived from an EMBL/GenBank/DDBJ whole genome shotgun (WGS) entry which is preliminary data.</text>
</comment>
<sequence length="71" mass="7940">MGNLLAGCWMVVTMSLDQAGKVGFQPGSLRVRAPVTPAARTGVTFTNRFRFTVYRNTRGYRYMVSSYPARC</sequence>
<reference evidence="1 2" key="1">
    <citation type="journal article" date="2016" name="Front. Microbiol.">
        <title>Comparative Genomics Analysis of Streptomyces Species Reveals Their Adaptation to the Marine Environment and Their Diversity at the Genomic Level.</title>
        <authorList>
            <person name="Tian X."/>
            <person name="Zhang Z."/>
            <person name="Yang T."/>
            <person name="Chen M."/>
            <person name="Li J."/>
            <person name="Chen F."/>
            <person name="Yang J."/>
            <person name="Li W."/>
            <person name="Zhang B."/>
            <person name="Zhang Z."/>
            <person name="Wu J."/>
            <person name="Zhang C."/>
            <person name="Long L."/>
            <person name="Xiao J."/>
        </authorList>
    </citation>
    <scope>NUCLEOTIDE SEQUENCE [LARGE SCALE GENOMIC DNA]</scope>
    <source>
        <strain evidence="1 2">SCSIO M10379</strain>
    </source>
</reference>